<keyword evidence="3" id="KW-1185">Reference proteome</keyword>
<proteinExistence type="predicted"/>
<protein>
    <submittedName>
        <fullName evidence="2">Uncharacterized protein</fullName>
    </submittedName>
</protein>
<name>A0AAD1VS19_PELCU</name>
<reference evidence="2" key="1">
    <citation type="submission" date="2022-03" db="EMBL/GenBank/DDBJ databases">
        <authorList>
            <person name="Alioto T."/>
            <person name="Alioto T."/>
            <person name="Gomez Garrido J."/>
        </authorList>
    </citation>
    <scope>NUCLEOTIDE SEQUENCE</scope>
</reference>
<evidence type="ECO:0000313" key="2">
    <source>
        <dbReference type="EMBL" id="CAH2245222.1"/>
    </source>
</evidence>
<sequence length="111" mass="12459">MINIHTHSITSVCTEYATSHGTQCHSHMATQPWDEKTWCSGHRKCSTWHLSHEMYTAPQYVVNMEPQPEDIHGIPTPGHTECGTPATHSTNNPPTLTEHQCIHVDNSFGLE</sequence>
<dbReference type="Proteomes" id="UP001295444">
    <property type="component" value="Chromosome 02"/>
</dbReference>
<dbReference type="EMBL" id="OW240913">
    <property type="protein sequence ID" value="CAH2245222.1"/>
    <property type="molecule type" value="Genomic_DNA"/>
</dbReference>
<evidence type="ECO:0000313" key="3">
    <source>
        <dbReference type="Proteomes" id="UP001295444"/>
    </source>
</evidence>
<evidence type="ECO:0000256" key="1">
    <source>
        <dbReference type="SAM" id="MobiDB-lite"/>
    </source>
</evidence>
<accession>A0AAD1VS19</accession>
<dbReference type="AlphaFoldDB" id="A0AAD1VS19"/>
<organism evidence="2 3">
    <name type="scientific">Pelobates cultripes</name>
    <name type="common">Western spadefoot toad</name>
    <dbReference type="NCBI Taxonomy" id="61616"/>
    <lineage>
        <taxon>Eukaryota</taxon>
        <taxon>Metazoa</taxon>
        <taxon>Chordata</taxon>
        <taxon>Craniata</taxon>
        <taxon>Vertebrata</taxon>
        <taxon>Euteleostomi</taxon>
        <taxon>Amphibia</taxon>
        <taxon>Batrachia</taxon>
        <taxon>Anura</taxon>
        <taxon>Pelobatoidea</taxon>
        <taxon>Pelobatidae</taxon>
        <taxon>Pelobates</taxon>
    </lineage>
</organism>
<feature type="compositionally biased region" description="Polar residues" evidence="1">
    <location>
        <begin position="86"/>
        <end position="98"/>
    </location>
</feature>
<gene>
    <name evidence="2" type="ORF">PECUL_23A053019</name>
</gene>
<feature type="region of interest" description="Disordered" evidence="1">
    <location>
        <begin position="67"/>
        <end position="98"/>
    </location>
</feature>